<protein>
    <recommendedName>
        <fullName evidence="7">2',3'-cyclic-nucleotide 3'-phosphodiesterase</fullName>
        <ecNumber evidence="6">3.1.4.37</ecNumber>
    </recommendedName>
</protein>
<feature type="domain" description="Cyclic nucleotide phosphodiesterase catalytic" evidence="16">
    <location>
        <begin position="317"/>
        <end position="460"/>
    </location>
</feature>
<feature type="domain" description="Cyclic nucleotide phosphodiesterase catalytic" evidence="16">
    <location>
        <begin position="485"/>
        <end position="595"/>
    </location>
</feature>
<keyword evidence="8" id="KW-0488">Methylation</keyword>
<evidence type="ECO:0000256" key="1">
    <source>
        <dbReference type="ARBA" id="ARBA00000610"/>
    </source>
</evidence>
<keyword evidence="18" id="KW-1185">Reference proteome</keyword>
<dbReference type="Gene3D" id="3.90.1740.10">
    <property type="entry name" value="2',3'-cyclic nucleotide 3'-phosphodiesterase superfamily"/>
    <property type="match status" value="1"/>
</dbReference>
<evidence type="ECO:0000256" key="14">
    <source>
        <dbReference type="ARBA" id="ARBA00023289"/>
    </source>
</evidence>
<comment type="function">
    <text evidence="15">Catalyzes the formation of 2'-nucleotide products from 2',3'-cyclic substrates. May participate in RNA metabolism in the myelinating cell, CNP is the third most abundant protein in central nervous system myelin.</text>
</comment>
<dbReference type="GO" id="GO:0016020">
    <property type="term" value="C:membrane"/>
    <property type="evidence" value="ECO:0007669"/>
    <property type="project" value="UniProtKB-SubCell"/>
</dbReference>
<dbReference type="SUPFAM" id="SSF52540">
    <property type="entry name" value="P-loop containing nucleoside triphosphate hydrolases"/>
    <property type="match status" value="1"/>
</dbReference>
<dbReference type="GO" id="GO:0005737">
    <property type="term" value="C:cytoplasm"/>
    <property type="evidence" value="ECO:0007669"/>
    <property type="project" value="TreeGrafter"/>
</dbReference>
<dbReference type="GO" id="GO:0009214">
    <property type="term" value="P:cyclic nucleotide catabolic process"/>
    <property type="evidence" value="ECO:0007669"/>
    <property type="project" value="InterPro"/>
</dbReference>
<comment type="caution">
    <text evidence="17">The sequence shown here is derived from an EMBL/GenBank/DDBJ whole genome shotgun (WGS) entry which is preliminary data.</text>
</comment>
<dbReference type="PANTHER" id="PTHR10156">
    <property type="entry name" value="2',3'-CYCLIC-NUCLEOTIDE 3'-PHOSPHODIESTERASE"/>
    <property type="match status" value="1"/>
</dbReference>
<dbReference type="EMBL" id="JAWZYT010000903">
    <property type="protein sequence ID" value="KAK4317671.1"/>
    <property type="molecule type" value="Genomic_DNA"/>
</dbReference>
<dbReference type="InterPro" id="IPR009097">
    <property type="entry name" value="Cyclic_Pdiesterase"/>
</dbReference>
<keyword evidence="9" id="KW-0597">Phosphoprotein</keyword>
<reference evidence="17" key="1">
    <citation type="submission" date="2023-11" db="EMBL/GenBank/DDBJ databases">
        <title>Genome assemblies of two species of porcelain crab, Petrolisthes cinctipes and Petrolisthes manimaculis (Anomura: Porcellanidae).</title>
        <authorList>
            <person name="Angst P."/>
        </authorList>
    </citation>
    <scope>NUCLEOTIDE SEQUENCE</scope>
    <source>
        <strain evidence="17">PB745_02</strain>
        <tissue evidence="17">Gill</tissue>
    </source>
</reference>
<accession>A0AAE1PZT4</accession>
<evidence type="ECO:0000256" key="4">
    <source>
        <dbReference type="ARBA" id="ARBA00008662"/>
    </source>
</evidence>
<name>A0AAE1PZT4_9EUCA</name>
<gene>
    <name evidence="17" type="ORF">Pmani_011260</name>
</gene>
<dbReference type="PANTHER" id="PTHR10156:SF0">
    <property type="entry name" value="2',3'-CYCLIC-NUCLEOTIDE 3'-PHOSPHODIESTERASE"/>
    <property type="match status" value="1"/>
</dbReference>
<comment type="similarity">
    <text evidence="4">Belongs to the 2H phosphoesterase superfamily. CNPase family.</text>
</comment>
<evidence type="ECO:0000256" key="7">
    <source>
        <dbReference type="ARBA" id="ARBA00014478"/>
    </source>
</evidence>
<comment type="catalytic activity">
    <reaction evidence="1">
        <text>a nucleoside 2',3'-cyclic phosphate + H2O = a nucleoside 2'-phosphate + H(+)</text>
        <dbReference type="Rhea" id="RHEA:14489"/>
        <dbReference type="ChEBI" id="CHEBI:15377"/>
        <dbReference type="ChEBI" id="CHEBI:15378"/>
        <dbReference type="ChEBI" id="CHEBI:66954"/>
        <dbReference type="ChEBI" id="CHEBI:78552"/>
        <dbReference type="EC" id="3.1.4.37"/>
    </reaction>
</comment>
<dbReference type="Gene3D" id="3.40.50.300">
    <property type="entry name" value="P-loop containing nucleotide triphosphate hydrolases"/>
    <property type="match status" value="1"/>
</dbReference>
<dbReference type="AlphaFoldDB" id="A0AAE1PZT4"/>
<dbReference type="GO" id="GO:0003723">
    <property type="term" value="F:RNA binding"/>
    <property type="evidence" value="ECO:0007669"/>
    <property type="project" value="UniProtKB-KW"/>
</dbReference>
<dbReference type="EC" id="3.1.4.37" evidence="6"/>
<dbReference type="InterPro" id="IPR008431">
    <property type="entry name" value="CNPase"/>
</dbReference>
<organism evidence="17 18">
    <name type="scientific">Petrolisthes manimaculis</name>
    <dbReference type="NCBI Taxonomy" id="1843537"/>
    <lineage>
        <taxon>Eukaryota</taxon>
        <taxon>Metazoa</taxon>
        <taxon>Ecdysozoa</taxon>
        <taxon>Arthropoda</taxon>
        <taxon>Crustacea</taxon>
        <taxon>Multicrustacea</taxon>
        <taxon>Malacostraca</taxon>
        <taxon>Eumalacostraca</taxon>
        <taxon>Eucarida</taxon>
        <taxon>Decapoda</taxon>
        <taxon>Pleocyemata</taxon>
        <taxon>Anomura</taxon>
        <taxon>Galatheoidea</taxon>
        <taxon>Porcellanidae</taxon>
        <taxon>Petrolisthes</taxon>
    </lineage>
</organism>
<dbReference type="Pfam" id="PF05881">
    <property type="entry name" value="CNPase"/>
    <property type="match status" value="2"/>
</dbReference>
<evidence type="ECO:0000256" key="10">
    <source>
        <dbReference type="ARBA" id="ARBA00022801"/>
    </source>
</evidence>
<dbReference type="Pfam" id="PF13671">
    <property type="entry name" value="AAA_33"/>
    <property type="match status" value="1"/>
</dbReference>
<evidence type="ECO:0000256" key="8">
    <source>
        <dbReference type="ARBA" id="ARBA00022481"/>
    </source>
</evidence>
<dbReference type="Proteomes" id="UP001292094">
    <property type="component" value="Unassembled WGS sequence"/>
</dbReference>
<keyword evidence="12" id="KW-0472">Membrane</keyword>
<evidence type="ECO:0000256" key="12">
    <source>
        <dbReference type="ARBA" id="ARBA00023136"/>
    </source>
</evidence>
<evidence type="ECO:0000256" key="13">
    <source>
        <dbReference type="ARBA" id="ARBA00023288"/>
    </source>
</evidence>
<evidence type="ECO:0000256" key="6">
    <source>
        <dbReference type="ARBA" id="ARBA00012317"/>
    </source>
</evidence>
<dbReference type="GO" id="GO:0004113">
    <property type="term" value="F:2',3'-cyclic-nucleotide 3'-phosphodiesterase activity"/>
    <property type="evidence" value="ECO:0007669"/>
    <property type="project" value="UniProtKB-EC"/>
</dbReference>
<comment type="subunit">
    <text evidence="5">Exists as monomers and homodimers.</text>
</comment>
<evidence type="ECO:0000256" key="9">
    <source>
        <dbReference type="ARBA" id="ARBA00022553"/>
    </source>
</evidence>
<evidence type="ECO:0000313" key="18">
    <source>
        <dbReference type="Proteomes" id="UP001292094"/>
    </source>
</evidence>
<sequence length="595" mass="67030">MGQICSVCSCKSTDLTNQVEKCGEESRNASTNVLQTNEKQEIQESRNASTNVLQTNLKQEIQESRNACTNVLQTNLKQEIQESRNACTNVLQTNEKQDIQEEVGIVKLVTPTEASPIVPRVHINTNAVQTSERHEIQEGEKVKIVTSETTPDIPQVQHEDYISSPLMLDEDTIEYVKRSRVMVVLKGLPGSGKSRIARKIAEIYKDTVICSTDDFFIQDGVYKFDKDELNNAHEACQKKALEAAQRGRNIIVIDNTNVRTWESKYYLHLAGQYQYVPLILEAATPWAKDPDELAKRNSHGVTKDVLERKVKDYQPVLPLYYWWYLNKADSNAVTTLAWDWLRKALKVHKFFQDFSTITKLSTVDDMLNYYGKSQQSGGYGLHATACVTRKGKEENAMKYITSDVVRKSLGKCFSFPIIGFVITPSAFGARLRLGENALELWGMNDNEIEQEEHLPDNTGTGVKSGNKVEASSLTKTFETHCNLEEESNTTAACLTVVPSQMKDVRFYPTIGKGSRAHLTLGCASGIHAKVTGFDLIKVISHEQEYRNMNREGMNNVQDLERYDIAGGVLIPYGEGVWVVYPEEEVIVQSLFSAYY</sequence>
<keyword evidence="11" id="KW-0694">RNA-binding</keyword>
<dbReference type="InterPro" id="IPR027417">
    <property type="entry name" value="P-loop_NTPase"/>
</dbReference>
<evidence type="ECO:0000313" key="17">
    <source>
        <dbReference type="EMBL" id="KAK4317671.1"/>
    </source>
</evidence>
<dbReference type="InterPro" id="IPR047325">
    <property type="entry name" value="CNPase_cat"/>
</dbReference>
<keyword evidence="13" id="KW-0449">Lipoprotein</keyword>
<proteinExistence type="inferred from homology"/>
<evidence type="ECO:0000256" key="2">
    <source>
        <dbReference type="ARBA" id="ARBA00004223"/>
    </source>
</evidence>
<evidence type="ECO:0000256" key="3">
    <source>
        <dbReference type="ARBA" id="ARBA00004635"/>
    </source>
</evidence>
<dbReference type="SUPFAM" id="SSF55144">
    <property type="entry name" value="LigT-like"/>
    <property type="match status" value="1"/>
</dbReference>
<keyword evidence="10" id="KW-0378">Hydrolase</keyword>
<evidence type="ECO:0000256" key="15">
    <source>
        <dbReference type="ARBA" id="ARBA00045937"/>
    </source>
</evidence>
<evidence type="ECO:0000256" key="11">
    <source>
        <dbReference type="ARBA" id="ARBA00022884"/>
    </source>
</evidence>
<evidence type="ECO:0000256" key="5">
    <source>
        <dbReference type="ARBA" id="ARBA00011781"/>
    </source>
</evidence>
<evidence type="ECO:0000259" key="16">
    <source>
        <dbReference type="Pfam" id="PF05881"/>
    </source>
</evidence>
<keyword evidence="14" id="KW-0636">Prenylation</keyword>
<comment type="subcellular location">
    <subcellularLocation>
        <location evidence="2">Melanosome</location>
    </subcellularLocation>
    <subcellularLocation>
        <location evidence="3">Membrane</location>
        <topology evidence="3">Lipid-anchor</topology>
    </subcellularLocation>
</comment>